<reference evidence="8 9" key="1">
    <citation type="submission" date="2015-09" db="EMBL/GenBank/DDBJ databases">
        <title>Genome announcement of multiple Pseudomonas syringae strains.</title>
        <authorList>
            <person name="Thakur S."/>
            <person name="Wang P.W."/>
            <person name="Gong Y."/>
            <person name="Weir B.S."/>
            <person name="Guttman D.S."/>
        </authorList>
    </citation>
    <scope>NUCLEOTIDE SEQUENCE [LARGE SCALE GENOMIC DNA]</scope>
    <source>
        <strain evidence="8 9">ICMP2802</strain>
    </source>
</reference>
<accession>A0A0P9LR81</accession>
<keyword evidence="4 6" id="KW-1133">Transmembrane helix</keyword>
<sequence>MSGGYSKGDTRPPMRFILLILGLDVLGIGLAIPVMPTLIATIWPSSTEHVSLALGVALTLYSAMQFLCAPLLGALSDCHGRRPILLLALAGMCLGNLMAGFAGSLTVLLIGRAIAGITAANIATAMAYIADISEGEQRTHFYGAAGSVIAIALVFGPVIGGGLASYGPHLPFLVAGGLAAINLLYGYMRLPESLAAEHRRAFEWRRTNPFGSLRGLWSTQGLRPYLLAATCSWFAYGIFQSCFVLANQMRYGWSMLEVSYALAALALGMAFAQRVLVRKLTPIMSNQRIIVTGYACCLLGYGFYTAAASVWLTVVGMCFHAVGLIAEPALRSELSRHASAGHQGELQGGLTSLLSLVGGVAPVIGALIFAGNVGSGQHVLWLGAPFLVSLLMYVLAIGCIQRGRTSAACNG</sequence>
<evidence type="ECO:0000313" key="8">
    <source>
        <dbReference type="EMBL" id="KPW19849.1"/>
    </source>
</evidence>
<evidence type="ECO:0000256" key="6">
    <source>
        <dbReference type="SAM" id="Phobius"/>
    </source>
</evidence>
<dbReference type="PATRIC" id="fig|199198.5.peg.4711"/>
<dbReference type="InterPro" id="IPR001958">
    <property type="entry name" value="Tet-R_TetA/multi-R_MdtG-like"/>
</dbReference>
<feature type="transmembrane region" description="Helical" evidence="6">
    <location>
        <begin position="16"/>
        <end position="43"/>
    </location>
</feature>
<feature type="transmembrane region" description="Helical" evidence="6">
    <location>
        <begin position="49"/>
        <end position="72"/>
    </location>
</feature>
<feature type="transmembrane region" description="Helical" evidence="6">
    <location>
        <begin position="258"/>
        <end position="277"/>
    </location>
</feature>
<dbReference type="Proteomes" id="UP000050297">
    <property type="component" value="Unassembled WGS sequence"/>
</dbReference>
<gene>
    <name evidence="8" type="ORF">ALO91_03320</name>
</gene>
<evidence type="ECO:0000256" key="4">
    <source>
        <dbReference type="ARBA" id="ARBA00022989"/>
    </source>
</evidence>
<feature type="transmembrane region" description="Helical" evidence="6">
    <location>
        <begin position="379"/>
        <end position="400"/>
    </location>
</feature>
<dbReference type="Gene3D" id="1.20.1250.20">
    <property type="entry name" value="MFS general substrate transporter like domains"/>
    <property type="match status" value="1"/>
</dbReference>
<proteinExistence type="predicted"/>
<evidence type="ECO:0000256" key="2">
    <source>
        <dbReference type="ARBA" id="ARBA00022448"/>
    </source>
</evidence>
<evidence type="ECO:0000313" key="9">
    <source>
        <dbReference type="Proteomes" id="UP000050297"/>
    </source>
</evidence>
<keyword evidence="5 6" id="KW-0472">Membrane</keyword>
<dbReference type="PANTHER" id="PTHR23504">
    <property type="entry name" value="MAJOR FACILITATOR SUPERFAMILY DOMAIN-CONTAINING PROTEIN 10"/>
    <property type="match status" value="1"/>
</dbReference>
<dbReference type="EMBL" id="LJPM01000274">
    <property type="protein sequence ID" value="KPW19849.1"/>
    <property type="molecule type" value="Genomic_DNA"/>
</dbReference>
<dbReference type="PROSITE" id="PS50850">
    <property type="entry name" value="MFS"/>
    <property type="match status" value="1"/>
</dbReference>
<evidence type="ECO:0000259" key="7">
    <source>
        <dbReference type="PROSITE" id="PS50850"/>
    </source>
</evidence>
<evidence type="ECO:0000256" key="5">
    <source>
        <dbReference type="ARBA" id="ARBA00023136"/>
    </source>
</evidence>
<dbReference type="PRINTS" id="PR01035">
    <property type="entry name" value="TCRTETA"/>
</dbReference>
<name>A0A0P9LR81_PSESX</name>
<evidence type="ECO:0000256" key="3">
    <source>
        <dbReference type="ARBA" id="ARBA00022692"/>
    </source>
</evidence>
<dbReference type="GO" id="GO:0016020">
    <property type="term" value="C:membrane"/>
    <property type="evidence" value="ECO:0007669"/>
    <property type="project" value="UniProtKB-SubCell"/>
</dbReference>
<comment type="caution">
    <text evidence="8">The sequence shown here is derived from an EMBL/GenBank/DDBJ whole genome shotgun (WGS) entry which is preliminary data.</text>
</comment>
<dbReference type="InterPro" id="IPR011701">
    <property type="entry name" value="MFS"/>
</dbReference>
<feature type="transmembrane region" description="Helical" evidence="6">
    <location>
        <begin position="141"/>
        <end position="164"/>
    </location>
</feature>
<dbReference type="PANTHER" id="PTHR23504:SF15">
    <property type="entry name" value="MAJOR FACILITATOR SUPERFAMILY (MFS) PROFILE DOMAIN-CONTAINING PROTEIN"/>
    <property type="match status" value="1"/>
</dbReference>
<dbReference type="InterPro" id="IPR036259">
    <property type="entry name" value="MFS_trans_sf"/>
</dbReference>
<dbReference type="Pfam" id="PF07690">
    <property type="entry name" value="MFS_1"/>
    <property type="match status" value="1"/>
</dbReference>
<feature type="transmembrane region" description="Helical" evidence="6">
    <location>
        <begin position="109"/>
        <end position="129"/>
    </location>
</feature>
<feature type="domain" description="Major facilitator superfamily (MFS) profile" evidence="7">
    <location>
        <begin position="10"/>
        <end position="401"/>
    </location>
</feature>
<organism evidence="8 9">
    <name type="scientific">Pseudomonas syringae pv. aceris</name>
    <dbReference type="NCBI Taxonomy" id="199198"/>
    <lineage>
        <taxon>Bacteria</taxon>
        <taxon>Pseudomonadati</taxon>
        <taxon>Pseudomonadota</taxon>
        <taxon>Gammaproteobacteria</taxon>
        <taxon>Pseudomonadales</taxon>
        <taxon>Pseudomonadaceae</taxon>
        <taxon>Pseudomonas</taxon>
        <taxon>Pseudomonas syringae</taxon>
    </lineage>
</organism>
<feature type="transmembrane region" description="Helical" evidence="6">
    <location>
        <begin position="289"/>
        <end position="304"/>
    </location>
</feature>
<dbReference type="GO" id="GO:0022857">
    <property type="term" value="F:transmembrane transporter activity"/>
    <property type="evidence" value="ECO:0007669"/>
    <property type="project" value="InterPro"/>
</dbReference>
<protein>
    <submittedName>
        <fullName evidence="8">Proteinral substrate transporter:Major facilitator superfamily</fullName>
    </submittedName>
</protein>
<feature type="transmembrane region" description="Helical" evidence="6">
    <location>
        <begin position="350"/>
        <end position="373"/>
    </location>
</feature>
<dbReference type="SUPFAM" id="SSF103473">
    <property type="entry name" value="MFS general substrate transporter"/>
    <property type="match status" value="1"/>
</dbReference>
<dbReference type="AlphaFoldDB" id="A0A0P9LR81"/>
<feature type="transmembrane region" description="Helical" evidence="6">
    <location>
        <begin position="84"/>
        <end position="103"/>
    </location>
</feature>
<keyword evidence="2" id="KW-0813">Transport</keyword>
<feature type="transmembrane region" description="Helical" evidence="6">
    <location>
        <begin position="225"/>
        <end position="246"/>
    </location>
</feature>
<evidence type="ECO:0000256" key="1">
    <source>
        <dbReference type="ARBA" id="ARBA00004141"/>
    </source>
</evidence>
<keyword evidence="3 6" id="KW-0812">Transmembrane</keyword>
<comment type="subcellular location">
    <subcellularLocation>
        <location evidence="1">Membrane</location>
        <topology evidence="1">Multi-pass membrane protein</topology>
    </subcellularLocation>
</comment>
<dbReference type="InterPro" id="IPR020846">
    <property type="entry name" value="MFS_dom"/>
</dbReference>